<reference evidence="1 2" key="2">
    <citation type="journal article" date="2022" name="Mol. Ecol. Resour.">
        <title>The genomes of chicory, endive, great burdock and yacon provide insights into Asteraceae paleo-polyploidization history and plant inulin production.</title>
        <authorList>
            <person name="Fan W."/>
            <person name="Wang S."/>
            <person name="Wang H."/>
            <person name="Wang A."/>
            <person name="Jiang F."/>
            <person name="Liu H."/>
            <person name="Zhao H."/>
            <person name="Xu D."/>
            <person name="Zhang Y."/>
        </authorList>
    </citation>
    <scope>NUCLEOTIDE SEQUENCE [LARGE SCALE GENOMIC DNA]</scope>
    <source>
        <strain evidence="2">cv. Punajuju</strain>
        <tissue evidence="1">Leaves</tissue>
    </source>
</reference>
<organism evidence="1 2">
    <name type="scientific">Cichorium intybus</name>
    <name type="common">Chicory</name>
    <dbReference type="NCBI Taxonomy" id="13427"/>
    <lineage>
        <taxon>Eukaryota</taxon>
        <taxon>Viridiplantae</taxon>
        <taxon>Streptophyta</taxon>
        <taxon>Embryophyta</taxon>
        <taxon>Tracheophyta</taxon>
        <taxon>Spermatophyta</taxon>
        <taxon>Magnoliopsida</taxon>
        <taxon>eudicotyledons</taxon>
        <taxon>Gunneridae</taxon>
        <taxon>Pentapetalae</taxon>
        <taxon>asterids</taxon>
        <taxon>campanulids</taxon>
        <taxon>Asterales</taxon>
        <taxon>Asteraceae</taxon>
        <taxon>Cichorioideae</taxon>
        <taxon>Cichorieae</taxon>
        <taxon>Cichoriinae</taxon>
        <taxon>Cichorium</taxon>
    </lineage>
</organism>
<comment type="caution">
    <text evidence="1">The sequence shown here is derived from an EMBL/GenBank/DDBJ whole genome shotgun (WGS) entry which is preliminary data.</text>
</comment>
<reference evidence="2" key="1">
    <citation type="journal article" date="2022" name="Mol. Ecol. Resour.">
        <title>The genomes of chicory, endive, great burdock and yacon provide insights into Asteraceae palaeo-polyploidization history and plant inulin production.</title>
        <authorList>
            <person name="Fan W."/>
            <person name="Wang S."/>
            <person name="Wang H."/>
            <person name="Wang A."/>
            <person name="Jiang F."/>
            <person name="Liu H."/>
            <person name="Zhao H."/>
            <person name="Xu D."/>
            <person name="Zhang Y."/>
        </authorList>
    </citation>
    <scope>NUCLEOTIDE SEQUENCE [LARGE SCALE GENOMIC DNA]</scope>
    <source>
        <strain evidence="2">cv. Punajuju</strain>
    </source>
</reference>
<protein>
    <submittedName>
        <fullName evidence="1">Uncharacterized protein</fullName>
    </submittedName>
</protein>
<keyword evidence="2" id="KW-1185">Reference proteome</keyword>
<dbReference type="EMBL" id="CM042012">
    <property type="protein sequence ID" value="KAI3749890.1"/>
    <property type="molecule type" value="Genomic_DNA"/>
</dbReference>
<gene>
    <name evidence="1" type="ORF">L2E82_20509</name>
</gene>
<name>A0ACB9DTZ9_CICIN</name>
<proteinExistence type="predicted"/>
<accession>A0ACB9DTZ9</accession>
<evidence type="ECO:0000313" key="2">
    <source>
        <dbReference type="Proteomes" id="UP001055811"/>
    </source>
</evidence>
<evidence type="ECO:0000313" key="1">
    <source>
        <dbReference type="EMBL" id="KAI3749890.1"/>
    </source>
</evidence>
<sequence>MSASRLHFFWNSIDVQNSTITEATPPSKVRLEFRHADETIEEAIWSSNTLMKQSKKQSPGSAMEDCNESEQVSDQFICVIHSVQTHWTSLWPCHLLLVLPPLHGYERKMENHFLKRQLRHYNKNMKRMWILIMFPNTVIAVALTWVMGQRYSETPKIMPAGVVAGIRYLIWKSGSQFIRTRAPAIRNPCGARTPAS</sequence>
<dbReference type="Proteomes" id="UP001055811">
    <property type="component" value="Linkage Group LG04"/>
</dbReference>